<evidence type="ECO:0000256" key="3">
    <source>
        <dbReference type="ARBA" id="ARBA00022801"/>
    </source>
</evidence>
<dbReference type="PANTHER" id="PTHR10655">
    <property type="entry name" value="LYSOPHOSPHOLIPASE-RELATED"/>
    <property type="match status" value="1"/>
</dbReference>
<dbReference type="PANTHER" id="PTHR10655:SF17">
    <property type="entry name" value="LYSOPHOSPHOLIPASE-LIKE PROTEIN 1"/>
    <property type="match status" value="1"/>
</dbReference>
<sequence length="227" mass="25506">MSRLGAFHVTKHTGGKHSATLFYFHGSGGTGENMKEWVRLMVDFAFPHINVVYPTAPAQPYTPAGGLLSNVWFDRADISAEVPERLQSIAEIEKEVRHLIQKENEAGIPSNRIIVGGFSMGGCLALHTAYRWVRDVAGVFAFSSFLNENSIVYEDLQKSQHNLPPLLQLHGNRDTMVQLVWGQSTFENLKKLGVKGEFHILDRLDHSINKRGMNIIKKFVEEQLPPI</sequence>
<gene>
    <name evidence="5" type="ORF">CHILSU_LOCUS5196</name>
</gene>
<reference evidence="5" key="1">
    <citation type="submission" date="2021-12" db="EMBL/GenBank/DDBJ databases">
        <authorList>
            <person name="King R."/>
        </authorList>
    </citation>
    <scope>NUCLEOTIDE SEQUENCE</scope>
</reference>
<comment type="similarity">
    <text evidence="1">Belongs to the AB hydrolase superfamily. AB hydrolase 2 family.</text>
</comment>
<evidence type="ECO:0000313" key="6">
    <source>
        <dbReference type="Proteomes" id="UP001153292"/>
    </source>
</evidence>
<dbReference type="InterPro" id="IPR029058">
    <property type="entry name" value="AB_hydrolase_fold"/>
</dbReference>
<dbReference type="Gene3D" id="3.40.50.1820">
    <property type="entry name" value="alpha/beta hydrolase"/>
    <property type="match status" value="1"/>
</dbReference>
<accession>A0ABN8B7W3</accession>
<feature type="domain" description="Phospholipase/carboxylesterase/thioesterase" evidence="4">
    <location>
        <begin position="12"/>
        <end position="221"/>
    </location>
</feature>
<name>A0ABN8B7W3_CHISP</name>
<dbReference type="EMBL" id="OU963895">
    <property type="protein sequence ID" value="CAH0401959.1"/>
    <property type="molecule type" value="Genomic_DNA"/>
</dbReference>
<organism evidence="5 6">
    <name type="scientific">Chilo suppressalis</name>
    <name type="common">Asiatic rice borer moth</name>
    <dbReference type="NCBI Taxonomy" id="168631"/>
    <lineage>
        <taxon>Eukaryota</taxon>
        <taxon>Metazoa</taxon>
        <taxon>Ecdysozoa</taxon>
        <taxon>Arthropoda</taxon>
        <taxon>Hexapoda</taxon>
        <taxon>Insecta</taxon>
        <taxon>Pterygota</taxon>
        <taxon>Neoptera</taxon>
        <taxon>Endopterygota</taxon>
        <taxon>Lepidoptera</taxon>
        <taxon>Glossata</taxon>
        <taxon>Ditrysia</taxon>
        <taxon>Pyraloidea</taxon>
        <taxon>Crambidae</taxon>
        <taxon>Crambinae</taxon>
        <taxon>Chilo</taxon>
    </lineage>
</organism>
<evidence type="ECO:0000256" key="2">
    <source>
        <dbReference type="ARBA" id="ARBA00012423"/>
    </source>
</evidence>
<dbReference type="InterPro" id="IPR003140">
    <property type="entry name" value="PLipase/COase/thioEstase"/>
</dbReference>
<proteinExistence type="inferred from homology"/>
<keyword evidence="3" id="KW-0378">Hydrolase</keyword>
<evidence type="ECO:0000313" key="5">
    <source>
        <dbReference type="EMBL" id="CAH0401959.1"/>
    </source>
</evidence>
<dbReference type="SUPFAM" id="SSF53474">
    <property type="entry name" value="alpha/beta-Hydrolases"/>
    <property type="match status" value="1"/>
</dbReference>
<dbReference type="Pfam" id="PF02230">
    <property type="entry name" value="Abhydrolase_2"/>
    <property type="match status" value="1"/>
</dbReference>
<protein>
    <recommendedName>
        <fullName evidence="2">palmitoyl-protein hydrolase</fullName>
        <ecNumber evidence="2">3.1.2.22</ecNumber>
    </recommendedName>
</protein>
<evidence type="ECO:0000256" key="1">
    <source>
        <dbReference type="ARBA" id="ARBA00006499"/>
    </source>
</evidence>
<evidence type="ECO:0000259" key="4">
    <source>
        <dbReference type="Pfam" id="PF02230"/>
    </source>
</evidence>
<dbReference type="InterPro" id="IPR050565">
    <property type="entry name" value="LYPA1-2/EST-like"/>
</dbReference>
<dbReference type="Proteomes" id="UP001153292">
    <property type="component" value="Chromosome 2"/>
</dbReference>
<dbReference type="EC" id="3.1.2.22" evidence="2"/>
<keyword evidence="6" id="KW-1185">Reference proteome</keyword>